<dbReference type="Pfam" id="PF00575">
    <property type="entry name" value="S1"/>
    <property type="match status" value="1"/>
</dbReference>
<reference evidence="11" key="1">
    <citation type="submission" date="2017-09" db="EMBL/GenBank/DDBJ databases">
        <title>Depth-based differentiation of microbial function through sediment-hosted aquifers and enrichment of novel symbionts in the deep terrestrial subsurface.</title>
        <authorList>
            <person name="Probst A.J."/>
            <person name="Ladd B."/>
            <person name="Jarett J.K."/>
            <person name="Geller-Mcgrath D.E."/>
            <person name="Sieber C.M.K."/>
            <person name="Emerson J.B."/>
            <person name="Anantharaman K."/>
            <person name="Thomas B.C."/>
            <person name="Malmstrom R."/>
            <person name="Stieglmeier M."/>
            <person name="Klingl A."/>
            <person name="Woyke T."/>
            <person name="Ryan C.M."/>
            <person name="Banfield J.F."/>
        </authorList>
    </citation>
    <scope>NUCLEOTIDE SEQUENCE [LARGE SCALE GENOMIC DNA]</scope>
</reference>
<comment type="subcellular location">
    <subcellularLocation>
        <location evidence="2 8">Cytoplasm</location>
    </subcellularLocation>
</comment>
<dbReference type="PANTHER" id="PTHR23355:SF9">
    <property type="entry name" value="DIS3-LIKE EXONUCLEASE 2"/>
    <property type="match status" value="1"/>
</dbReference>
<dbReference type="Pfam" id="PF00773">
    <property type="entry name" value="RNB"/>
    <property type="match status" value="1"/>
</dbReference>
<dbReference type="Pfam" id="PF08206">
    <property type="entry name" value="OB_RNB"/>
    <property type="match status" value="1"/>
</dbReference>
<evidence type="ECO:0000256" key="3">
    <source>
        <dbReference type="ARBA" id="ARBA00022490"/>
    </source>
</evidence>
<dbReference type="InterPro" id="IPR001900">
    <property type="entry name" value="RNase_II/R"/>
</dbReference>
<dbReference type="SMART" id="SM00955">
    <property type="entry name" value="RNB"/>
    <property type="match status" value="1"/>
</dbReference>
<organism evidence="10 11">
    <name type="scientific">Candidatus Taylorbacteria bacterium CG10_big_fil_rev_8_21_14_0_10_41_48</name>
    <dbReference type="NCBI Taxonomy" id="1975024"/>
    <lineage>
        <taxon>Bacteria</taxon>
        <taxon>Candidatus Tayloriibacteriota</taxon>
    </lineage>
</organism>
<feature type="domain" description="S1 motif" evidence="9">
    <location>
        <begin position="571"/>
        <end position="652"/>
    </location>
</feature>
<dbReference type="InterPro" id="IPR022966">
    <property type="entry name" value="RNase_II/R_CS"/>
</dbReference>
<dbReference type="GO" id="GO:0003723">
    <property type="term" value="F:RNA binding"/>
    <property type="evidence" value="ECO:0007669"/>
    <property type="project" value="UniProtKB-UniRule"/>
</dbReference>
<dbReference type="NCBIfam" id="TIGR00358">
    <property type="entry name" value="3_prime_RNase"/>
    <property type="match status" value="1"/>
</dbReference>
<comment type="catalytic activity">
    <reaction evidence="1 8">
        <text>Exonucleolytic cleavage in the 3'- to 5'-direction to yield nucleoside 5'-phosphates.</text>
        <dbReference type="EC" id="3.1.13.1"/>
    </reaction>
</comment>
<dbReference type="GO" id="GO:0008859">
    <property type="term" value="F:exoribonuclease II activity"/>
    <property type="evidence" value="ECO:0007669"/>
    <property type="project" value="UniProtKB-UniRule"/>
</dbReference>
<dbReference type="Gene3D" id="2.40.50.140">
    <property type="entry name" value="Nucleic acid-binding proteins"/>
    <property type="match status" value="2"/>
</dbReference>
<evidence type="ECO:0000256" key="6">
    <source>
        <dbReference type="ARBA" id="ARBA00022839"/>
    </source>
</evidence>
<evidence type="ECO:0000256" key="8">
    <source>
        <dbReference type="HAMAP-Rule" id="MF_01895"/>
    </source>
</evidence>
<dbReference type="CDD" id="cd04471">
    <property type="entry name" value="S1_RNase_R"/>
    <property type="match status" value="1"/>
</dbReference>
<dbReference type="GO" id="GO:0006402">
    <property type="term" value="P:mRNA catabolic process"/>
    <property type="evidence" value="ECO:0007669"/>
    <property type="project" value="TreeGrafter"/>
</dbReference>
<dbReference type="GO" id="GO:0005829">
    <property type="term" value="C:cytosol"/>
    <property type="evidence" value="ECO:0007669"/>
    <property type="project" value="TreeGrafter"/>
</dbReference>
<dbReference type="SMART" id="SM00316">
    <property type="entry name" value="S1"/>
    <property type="match status" value="1"/>
</dbReference>
<evidence type="ECO:0000256" key="4">
    <source>
        <dbReference type="ARBA" id="ARBA00022722"/>
    </source>
</evidence>
<evidence type="ECO:0000256" key="1">
    <source>
        <dbReference type="ARBA" id="ARBA00001849"/>
    </source>
</evidence>
<keyword evidence="4 8" id="KW-0540">Nuclease</keyword>
<evidence type="ECO:0000256" key="2">
    <source>
        <dbReference type="ARBA" id="ARBA00004496"/>
    </source>
</evidence>
<comment type="caution">
    <text evidence="10">The sequence shown here is derived from an EMBL/GenBank/DDBJ whole genome shotgun (WGS) entry which is preliminary data.</text>
</comment>
<keyword evidence="5 8" id="KW-0378">Hydrolase</keyword>
<dbReference type="InterPro" id="IPR050180">
    <property type="entry name" value="RNR_Ribonuclease"/>
</dbReference>
<dbReference type="Proteomes" id="UP000228700">
    <property type="component" value="Unassembled WGS sequence"/>
</dbReference>
<keyword evidence="6 8" id="KW-0269">Exonuclease</keyword>
<evidence type="ECO:0000313" key="10">
    <source>
        <dbReference type="EMBL" id="PJE74248.1"/>
    </source>
</evidence>
<sequence>MKGNTEKKPVQSKETEKVIGIISVNSKGTGFVENPANPNGEDFEIPAEHLHTALHRDEVEIIILPEQNRGRQLAKVVRIIKRAKIRFVGVLEDSEKGFAFIADDKRLYVDILIPREDAQNGKAEDKVYIEIVKWDEAIGYPIGKVLEVIGRHGEHNTEMKSIVLDRGLAYDYPVDVIHEAEEIERKEKKITQEEIAKRRDIRKITTFTIDPIDAKDFDDAISVQKLENGRHEIGIHIADVSHYVRPGTALDKEARERGFSVYLVDRTIPMLPEVLSNELCSLNPNEDKLSFSAMFIMDENGRIHERWFGKTIMNSDKRFTYEAAQEIMDAGKGEYHEELILLNTIAKKLRKEKEERGAIDFEQDEIKFELDASGKPLRIIKKSRKDTHKLVEEFMLLANREVAHFMSQAIEKKHGAFLYRIHDAPVLERIENLTVLVRALGYVLPVTKKGVSVKDLKALFKKIEGKAEESLIKTAAIRSMSKAIYSTQNIGHYGLAFEYYTHFTSPIRRYADLIVHRLLQRELTNGPISAGEVSMYQKIATENSEKEIRAAEAERASIKYKQVEYMMDRIGQTFEGTVSGVTQWGIYVEDKATKSEGMVSLRSMTDDYYSLVEKEYAIVGEKTKNRYTLGDSVKFKIVGADLDRKTLDYVIVP</sequence>
<dbReference type="InterPro" id="IPR011805">
    <property type="entry name" value="RNase_R"/>
</dbReference>
<protein>
    <recommendedName>
        <fullName evidence="8">Ribonuclease R</fullName>
        <shortName evidence="8">RNase R</shortName>
        <ecNumber evidence="8">3.1.13.1</ecNumber>
    </recommendedName>
</protein>
<dbReference type="InterPro" id="IPR012340">
    <property type="entry name" value="NA-bd_OB-fold"/>
</dbReference>
<evidence type="ECO:0000313" key="11">
    <source>
        <dbReference type="Proteomes" id="UP000228700"/>
    </source>
</evidence>
<dbReference type="EC" id="3.1.13.1" evidence="8"/>
<keyword evidence="3 8" id="KW-0963">Cytoplasm</keyword>
<dbReference type="PROSITE" id="PS50126">
    <property type="entry name" value="S1"/>
    <property type="match status" value="1"/>
</dbReference>
<evidence type="ECO:0000259" key="9">
    <source>
        <dbReference type="PROSITE" id="PS50126"/>
    </source>
</evidence>
<dbReference type="PROSITE" id="PS01175">
    <property type="entry name" value="RIBONUCLEASE_II"/>
    <property type="match status" value="1"/>
</dbReference>
<dbReference type="HAMAP" id="MF_01895">
    <property type="entry name" value="RNase_R"/>
    <property type="match status" value="1"/>
</dbReference>
<proteinExistence type="inferred from homology"/>
<dbReference type="PANTHER" id="PTHR23355">
    <property type="entry name" value="RIBONUCLEASE"/>
    <property type="match status" value="1"/>
</dbReference>
<evidence type="ECO:0000256" key="5">
    <source>
        <dbReference type="ARBA" id="ARBA00022801"/>
    </source>
</evidence>
<dbReference type="InterPro" id="IPR004476">
    <property type="entry name" value="RNase_II/RNase_R"/>
</dbReference>
<accession>A0A2M8LCA1</accession>
<comment type="similarity">
    <text evidence="8">Belongs to the RNR ribonuclease family. RNase R subfamily.</text>
</comment>
<evidence type="ECO:0000256" key="7">
    <source>
        <dbReference type="ARBA" id="ARBA00022884"/>
    </source>
</evidence>
<dbReference type="SUPFAM" id="SSF50249">
    <property type="entry name" value="Nucleic acid-binding proteins"/>
    <property type="match status" value="4"/>
</dbReference>
<keyword evidence="7 8" id="KW-0694">RNA-binding</keyword>
<dbReference type="EMBL" id="PFEQ01000009">
    <property type="protein sequence ID" value="PJE74248.1"/>
    <property type="molecule type" value="Genomic_DNA"/>
</dbReference>
<dbReference type="InterPro" id="IPR003029">
    <property type="entry name" value="S1_domain"/>
</dbReference>
<dbReference type="Pfam" id="PF17876">
    <property type="entry name" value="CSD2"/>
    <property type="match status" value="1"/>
</dbReference>
<dbReference type="InterPro" id="IPR013223">
    <property type="entry name" value="RNase_B_OB_dom"/>
</dbReference>
<gene>
    <name evidence="8 10" type="primary">rnr</name>
    <name evidence="10" type="ORF">COV01_02005</name>
</gene>
<dbReference type="InterPro" id="IPR040476">
    <property type="entry name" value="CSD2"/>
</dbReference>
<dbReference type="NCBIfam" id="TIGR02063">
    <property type="entry name" value="RNase_R"/>
    <property type="match status" value="1"/>
</dbReference>
<comment type="function">
    <text evidence="8">3'-5' exoribonuclease that releases 5'-nucleoside monophosphates and is involved in maturation of structured RNAs.</text>
</comment>
<dbReference type="AlphaFoldDB" id="A0A2M8LCA1"/>
<name>A0A2M8LCA1_9BACT</name>